<proteinExistence type="predicted"/>
<organism evidence="1 2">
    <name type="scientific">Mycena albidolilacea</name>
    <dbReference type="NCBI Taxonomy" id="1033008"/>
    <lineage>
        <taxon>Eukaryota</taxon>
        <taxon>Fungi</taxon>
        <taxon>Dikarya</taxon>
        <taxon>Basidiomycota</taxon>
        <taxon>Agaricomycotina</taxon>
        <taxon>Agaricomycetes</taxon>
        <taxon>Agaricomycetidae</taxon>
        <taxon>Agaricales</taxon>
        <taxon>Marasmiineae</taxon>
        <taxon>Mycenaceae</taxon>
        <taxon>Mycena</taxon>
    </lineage>
</organism>
<gene>
    <name evidence="1" type="ORF">DFH08DRAFT_1000292</name>
</gene>
<name>A0AAD7A377_9AGAR</name>
<protein>
    <submittedName>
        <fullName evidence="1">Uncharacterized protein</fullName>
    </submittedName>
</protein>
<dbReference type="EMBL" id="JARIHO010000017">
    <property type="protein sequence ID" value="KAJ7348451.1"/>
    <property type="molecule type" value="Genomic_DNA"/>
</dbReference>
<accession>A0AAD7A377</accession>
<sequence length="179" mass="19436">MGETVRMESLNYISRGCKKLLVLIWFIHRTSSSSISTAPDPRTGTVLPDETTGCTNTTRAAAFSSPATVPEKSCAPSFPARQLVCTENSALGGHGNNVLVVFAPAQSQRKSARMPAGSVLYATIARQMRSASTPRDSVWKARTGRGGTVMDKTVFWTYGCARGASWVKMGWLRTLLTMW</sequence>
<dbReference type="AlphaFoldDB" id="A0AAD7A377"/>
<reference evidence="1" key="1">
    <citation type="submission" date="2023-03" db="EMBL/GenBank/DDBJ databases">
        <title>Massive genome expansion in bonnet fungi (Mycena s.s.) driven by repeated elements and novel gene families across ecological guilds.</title>
        <authorList>
            <consortium name="Lawrence Berkeley National Laboratory"/>
            <person name="Harder C.B."/>
            <person name="Miyauchi S."/>
            <person name="Viragh M."/>
            <person name="Kuo A."/>
            <person name="Thoen E."/>
            <person name="Andreopoulos B."/>
            <person name="Lu D."/>
            <person name="Skrede I."/>
            <person name="Drula E."/>
            <person name="Henrissat B."/>
            <person name="Morin E."/>
            <person name="Kohler A."/>
            <person name="Barry K."/>
            <person name="LaButti K."/>
            <person name="Morin E."/>
            <person name="Salamov A."/>
            <person name="Lipzen A."/>
            <person name="Mereny Z."/>
            <person name="Hegedus B."/>
            <person name="Baldrian P."/>
            <person name="Stursova M."/>
            <person name="Weitz H."/>
            <person name="Taylor A."/>
            <person name="Grigoriev I.V."/>
            <person name="Nagy L.G."/>
            <person name="Martin F."/>
            <person name="Kauserud H."/>
        </authorList>
    </citation>
    <scope>NUCLEOTIDE SEQUENCE</scope>
    <source>
        <strain evidence="1">CBHHK002</strain>
    </source>
</reference>
<dbReference type="Proteomes" id="UP001218218">
    <property type="component" value="Unassembled WGS sequence"/>
</dbReference>
<comment type="caution">
    <text evidence="1">The sequence shown here is derived from an EMBL/GenBank/DDBJ whole genome shotgun (WGS) entry which is preliminary data.</text>
</comment>
<keyword evidence="2" id="KW-1185">Reference proteome</keyword>
<evidence type="ECO:0000313" key="2">
    <source>
        <dbReference type="Proteomes" id="UP001218218"/>
    </source>
</evidence>
<evidence type="ECO:0000313" key="1">
    <source>
        <dbReference type="EMBL" id="KAJ7348451.1"/>
    </source>
</evidence>